<dbReference type="Proteomes" id="UP000078507">
    <property type="component" value="Unassembled WGS sequence"/>
</dbReference>
<keyword evidence="4" id="KW-1185">Reference proteome</keyword>
<name>A0A178YL18_SINSA</name>
<dbReference type="RefSeq" id="WP_066871066.1">
    <property type="nucleotide sequence ID" value="NZ_LNQB01000063.1"/>
</dbReference>
<keyword evidence="2" id="KW-1133">Transmembrane helix</keyword>
<evidence type="ECO:0000313" key="3">
    <source>
        <dbReference type="EMBL" id="OAP47986.1"/>
    </source>
</evidence>
<proteinExistence type="predicted"/>
<dbReference type="AlphaFoldDB" id="A0A178YL18"/>
<sequence length="170" mass="18634">MEQSLHPAAVDHLPPFITAPGQTDVLFNVMLVFVLLMIFLVGILYLRLHALPEHMAHGASKVQLQIVGALGLIALFTHNHLFWIAALLLAMVEFPDFSSPVRSMARSLAKIAGRDEETDGDVSEALEPEARPPDPEHKAPQPDAPQPTAPQWVPIEMTPASADEKVERRG</sequence>
<feature type="compositionally biased region" description="Acidic residues" evidence="1">
    <location>
        <begin position="116"/>
        <end position="127"/>
    </location>
</feature>
<keyword evidence="2" id="KW-0472">Membrane</keyword>
<keyword evidence="2" id="KW-0812">Transmembrane</keyword>
<feature type="compositionally biased region" description="Basic and acidic residues" evidence="1">
    <location>
        <begin position="128"/>
        <end position="140"/>
    </location>
</feature>
<feature type="region of interest" description="Disordered" evidence="1">
    <location>
        <begin position="112"/>
        <end position="170"/>
    </location>
</feature>
<protein>
    <submittedName>
        <fullName evidence="3">Uncharacterized protein</fullName>
    </submittedName>
</protein>
<organism evidence="3 4">
    <name type="scientific">Sinorhizobium saheli</name>
    <dbReference type="NCBI Taxonomy" id="36856"/>
    <lineage>
        <taxon>Bacteria</taxon>
        <taxon>Pseudomonadati</taxon>
        <taxon>Pseudomonadota</taxon>
        <taxon>Alphaproteobacteria</taxon>
        <taxon>Hyphomicrobiales</taxon>
        <taxon>Rhizobiaceae</taxon>
        <taxon>Sinorhizobium/Ensifer group</taxon>
        <taxon>Sinorhizobium</taxon>
    </lineage>
</organism>
<comment type="caution">
    <text evidence="3">The sequence shown here is derived from an EMBL/GenBank/DDBJ whole genome shotgun (WGS) entry which is preliminary data.</text>
</comment>
<dbReference type="EMBL" id="LNQB01000063">
    <property type="protein sequence ID" value="OAP47986.1"/>
    <property type="molecule type" value="Genomic_DNA"/>
</dbReference>
<dbReference type="OrthoDB" id="6228405at2"/>
<feature type="transmembrane region" description="Helical" evidence="2">
    <location>
        <begin position="25"/>
        <end position="46"/>
    </location>
</feature>
<reference evidence="3 4" key="1">
    <citation type="submission" date="2015-11" db="EMBL/GenBank/DDBJ databases">
        <title>Ensifer anhuiense sp. nov., an effective nitrogen fixation bacterium with Glycine soja.</title>
        <authorList>
            <person name="Yan H."/>
            <person name="Chen W."/>
        </authorList>
    </citation>
    <scope>NUCLEOTIDE SEQUENCE [LARGE SCALE GENOMIC DNA]</scope>
    <source>
        <strain evidence="3 4">LMG 7837</strain>
    </source>
</reference>
<feature type="transmembrane region" description="Helical" evidence="2">
    <location>
        <begin position="67"/>
        <end position="92"/>
    </location>
</feature>
<accession>A0A178YL18</accession>
<evidence type="ECO:0000313" key="4">
    <source>
        <dbReference type="Proteomes" id="UP000078507"/>
    </source>
</evidence>
<gene>
    <name evidence="3" type="ORF">ATB98_01105</name>
</gene>
<evidence type="ECO:0000256" key="2">
    <source>
        <dbReference type="SAM" id="Phobius"/>
    </source>
</evidence>
<evidence type="ECO:0000256" key="1">
    <source>
        <dbReference type="SAM" id="MobiDB-lite"/>
    </source>
</evidence>
<dbReference type="STRING" id="36856.ATB98_01105"/>